<dbReference type="FunCoup" id="B3LXH0">
    <property type="interactions" value="109"/>
</dbReference>
<feature type="region of interest" description="Disordered" evidence="12">
    <location>
        <begin position="129"/>
        <end position="153"/>
    </location>
</feature>
<keyword evidence="2 11" id="KW-0479">Metal-binding</keyword>
<dbReference type="GeneID" id="6500963"/>
<evidence type="ECO:0000256" key="6">
    <source>
        <dbReference type="ARBA" id="ARBA00023015"/>
    </source>
</evidence>
<sequence>MLVNRCRTCGISPICGRSLNLFAQENKKLLMNLNLVTGLQLEEIPNVSNFICLRCQSDLRSTVSFRRLCIKSFRKCTLIDKDPSSSEPETENLKDESKLQGEEGTRTPEETFQVLIEVDPENHNLIFDSAGEEQPLSVAPKSESMETRREYNQKRLPRKVRNPNLKSKTVNQIFICELCGHHATSKSNFDRHILKHTGERPFACEECGARFRSAAEQREHRRVHTKDRPFGCRFCDRKYVSYMGRLKHERTHTNDRPFVCVECGKTFADTYVLKNHMLIHSGERQFECELCDRSFQRKTHLLTHYRSKLHQNNLKIN</sequence>
<feature type="domain" description="ZAD" evidence="14">
    <location>
        <begin position="4"/>
        <end position="79"/>
    </location>
</feature>
<comment type="subcellular location">
    <subcellularLocation>
        <location evidence="1">Nucleus</location>
    </subcellularLocation>
</comment>
<evidence type="ECO:0000256" key="1">
    <source>
        <dbReference type="ARBA" id="ARBA00004123"/>
    </source>
</evidence>
<dbReference type="FunFam" id="3.30.160.60:FF:000100">
    <property type="entry name" value="Zinc finger 45-like"/>
    <property type="match status" value="1"/>
</dbReference>
<keyword evidence="4 10" id="KW-0863">Zinc-finger</keyword>
<dbReference type="PROSITE" id="PS00028">
    <property type="entry name" value="ZINC_FINGER_C2H2_1"/>
    <property type="match status" value="4"/>
</dbReference>
<dbReference type="OMA" id="CCQSDLK"/>
<dbReference type="HOGENOM" id="CLU_002678_94_3_1"/>
<feature type="binding site" evidence="11">
    <location>
        <position position="9"/>
    </location>
    <ligand>
        <name>Zn(2+)</name>
        <dbReference type="ChEBI" id="CHEBI:29105"/>
    </ligand>
</feature>
<evidence type="ECO:0000256" key="5">
    <source>
        <dbReference type="ARBA" id="ARBA00022833"/>
    </source>
</evidence>
<dbReference type="SUPFAM" id="SSF57667">
    <property type="entry name" value="beta-beta-alpha zinc fingers"/>
    <property type="match status" value="3"/>
</dbReference>
<reference evidence="15 16" key="1">
    <citation type="journal article" date="2007" name="Nature">
        <title>Evolution of genes and genomes on the Drosophila phylogeny.</title>
        <authorList>
            <consortium name="Drosophila 12 Genomes Consortium"/>
            <person name="Clark A.G."/>
            <person name="Eisen M.B."/>
            <person name="Smith D.R."/>
            <person name="Bergman C.M."/>
            <person name="Oliver B."/>
            <person name="Markow T.A."/>
            <person name="Kaufman T.C."/>
            <person name="Kellis M."/>
            <person name="Gelbart W."/>
            <person name="Iyer V.N."/>
            <person name="Pollard D.A."/>
            <person name="Sackton T.B."/>
            <person name="Larracuente A.M."/>
            <person name="Singh N.D."/>
            <person name="Abad J.P."/>
            <person name="Abt D.N."/>
            <person name="Adryan B."/>
            <person name="Aguade M."/>
            <person name="Akashi H."/>
            <person name="Anderson W.W."/>
            <person name="Aquadro C.F."/>
            <person name="Ardell D.H."/>
            <person name="Arguello R."/>
            <person name="Artieri C.G."/>
            <person name="Barbash D.A."/>
            <person name="Barker D."/>
            <person name="Barsanti P."/>
            <person name="Batterham P."/>
            <person name="Batzoglou S."/>
            <person name="Begun D."/>
            <person name="Bhutkar A."/>
            <person name="Blanco E."/>
            <person name="Bosak S.A."/>
            <person name="Bradley R.K."/>
            <person name="Brand A.D."/>
            <person name="Brent M.R."/>
            <person name="Brooks A.N."/>
            <person name="Brown R.H."/>
            <person name="Butlin R.K."/>
            <person name="Caggese C."/>
            <person name="Calvi B.R."/>
            <person name="Bernardo de Carvalho A."/>
            <person name="Caspi A."/>
            <person name="Castrezana S."/>
            <person name="Celniker S.E."/>
            <person name="Chang J.L."/>
            <person name="Chapple C."/>
            <person name="Chatterji S."/>
            <person name="Chinwalla A."/>
            <person name="Civetta A."/>
            <person name="Clifton S.W."/>
            <person name="Comeron J.M."/>
            <person name="Costello J.C."/>
            <person name="Coyne J.A."/>
            <person name="Daub J."/>
            <person name="David R.G."/>
            <person name="Delcher A.L."/>
            <person name="Delehaunty K."/>
            <person name="Do C.B."/>
            <person name="Ebling H."/>
            <person name="Edwards K."/>
            <person name="Eickbush T."/>
            <person name="Evans J.D."/>
            <person name="Filipski A."/>
            <person name="Findeiss S."/>
            <person name="Freyhult E."/>
            <person name="Fulton L."/>
            <person name="Fulton R."/>
            <person name="Garcia A.C."/>
            <person name="Gardiner A."/>
            <person name="Garfield D.A."/>
            <person name="Garvin B.E."/>
            <person name="Gibson G."/>
            <person name="Gilbert D."/>
            <person name="Gnerre S."/>
            <person name="Godfrey J."/>
            <person name="Good R."/>
            <person name="Gotea V."/>
            <person name="Gravely B."/>
            <person name="Greenberg A.J."/>
            <person name="Griffiths-Jones S."/>
            <person name="Gross S."/>
            <person name="Guigo R."/>
            <person name="Gustafson E.A."/>
            <person name="Haerty W."/>
            <person name="Hahn M.W."/>
            <person name="Halligan D.L."/>
            <person name="Halpern A.L."/>
            <person name="Halter G.M."/>
            <person name="Han M.V."/>
            <person name="Heger A."/>
            <person name="Hillier L."/>
            <person name="Hinrichs A.S."/>
            <person name="Holmes I."/>
            <person name="Hoskins R.A."/>
            <person name="Hubisz M.J."/>
            <person name="Hultmark D."/>
            <person name="Huntley M.A."/>
            <person name="Jaffe D.B."/>
            <person name="Jagadeeshan S."/>
            <person name="Jeck W.R."/>
            <person name="Johnson J."/>
            <person name="Jones C.D."/>
            <person name="Jordan W.C."/>
            <person name="Karpen G.H."/>
            <person name="Kataoka E."/>
            <person name="Keightley P.D."/>
            <person name="Kheradpour P."/>
            <person name="Kirkness E.F."/>
            <person name="Koerich L.B."/>
            <person name="Kristiansen K."/>
            <person name="Kudrna D."/>
            <person name="Kulathinal R.J."/>
            <person name="Kumar S."/>
            <person name="Kwok R."/>
            <person name="Lander E."/>
            <person name="Langley C.H."/>
            <person name="Lapoint R."/>
            <person name="Lazzaro B.P."/>
            <person name="Lee S.J."/>
            <person name="Levesque L."/>
            <person name="Li R."/>
            <person name="Lin C.F."/>
            <person name="Lin M.F."/>
            <person name="Lindblad-Toh K."/>
            <person name="Llopart A."/>
            <person name="Long M."/>
            <person name="Low L."/>
            <person name="Lozovsky E."/>
            <person name="Lu J."/>
            <person name="Luo M."/>
            <person name="Machado C.A."/>
            <person name="Makalowski W."/>
            <person name="Marzo M."/>
            <person name="Matsuda M."/>
            <person name="Matzkin L."/>
            <person name="McAllister B."/>
            <person name="McBride C.S."/>
            <person name="McKernan B."/>
            <person name="McKernan K."/>
            <person name="Mendez-Lago M."/>
            <person name="Minx P."/>
            <person name="Mollenhauer M.U."/>
            <person name="Montooth K."/>
            <person name="Mount S.M."/>
            <person name="Mu X."/>
            <person name="Myers E."/>
            <person name="Negre B."/>
            <person name="Newfeld S."/>
            <person name="Nielsen R."/>
            <person name="Noor M.A."/>
            <person name="O'Grady P."/>
            <person name="Pachter L."/>
            <person name="Papaceit M."/>
            <person name="Parisi M.J."/>
            <person name="Parisi M."/>
            <person name="Parts L."/>
            <person name="Pedersen J.S."/>
            <person name="Pesole G."/>
            <person name="Phillippy A.M."/>
            <person name="Ponting C.P."/>
            <person name="Pop M."/>
            <person name="Porcelli D."/>
            <person name="Powell J.R."/>
            <person name="Prohaska S."/>
            <person name="Pruitt K."/>
            <person name="Puig M."/>
            <person name="Quesneville H."/>
            <person name="Ram K.R."/>
            <person name="Rand D."/>
            <person name="Rasmussen M.D."/>
            <person name="Reed L.K."/>
            <person name="Reenan R."/>
            <person name="Reily A."/>
            <person name="Remington K.A."/>
            <person name="Rieger T.T."/>
            <person name="Ritchie M.G."/>
            <person name="Robin C."/>
            <person name="Rogers Y.H."/>
            <person name="Rohde C."/>
            <person name="Rozas J."/>
            <person name="Rubenfield M.J."/>
            <person name="Ruiz A."/>
            <person name="Russo S."/>
            <person name="Salzberg S.L."/>
            <person name="Sanchez-Gracia A."/>
            <person name="Saranga D.J."/>
            <person name="Sato H."/>
            <person name="Schaeffer S.W."/>
            <person name="Schatz M.C."/>
            <person name="Schlenke T."/>
            <person name="Schwartz R."/>
            <person name="Segarra C."/>
            <person name="Singh R.S."/>
            <person name="Sirot L."/>
            <person name="Sirota M."/>
            <person name="Sisneros N.B."/>
            <person name="Smith C.D."/>
            <person name="Smith T.F."/>
            <person name="Spieth J."/>
            <person name="Stage D.E."/>
            <person name="Stark A."/>
            <person name="Stephan W."/>
            <person name="Strausberg R.L."/>
            <person name="Strempel S."/>
            <person name="Sturgill D."/>
            <person name="Sutton G."/>
            <person name="Sutton G.G."/>
            <person name="Tao W."/>
            <person name="Teichmann S."/>
            <person name="Tobari Y.N."/>
            <person name="Tomimura Y."/>
            <person name="Tsolas J.M."/>
            <person name="Valente V.L."/>
            <person name="Venter E."/>
            <person name="Venter J.C."/>
            <person name="Vicario S."/>
            <person name="Vieira F.G."/>
            <person name="Vilella A.J."/>
            <person name="Villasante A."/>
            <person name="Walenz B."/>
            <person name="Wang J."/>
            <person name="Wasserman M."/>
            <person name="Watts T."/>
            <person name="Wilson D."/>
            <person name="Wilson R.K."/>
            <person name="Wing R.A."/>
            <person name="Wolfner M.F."/>
            <person name="Wong A."/>
            <person name="Wong G.K."/>
            <person name="Wu C.I."/>
            <person name="Wu G."/>
            <person name="Yamamoto D."/>
            <person name="Yang H.P."/>
            <person name="Yang S.P."/>
            <person name="Yorke J.A."/>
            <person name="Yoshida K."/>
            <person name="Zdobnov E."/>
            <person name="Zhang P."/>
            <person name="Zhang Y."/>
            <person name="Zimin A.V."/>
            <person name="Baldwin J."/>
            <person name="Abdouelleil A."/>
            <person name="Abdulkadir J."/>
            <person name="Abebe A."/>
            <person name="Abera B."/>
            <person name="Abreu J."/>
            <person name="Acer S.C."/>
            <person name="Aftuck L."/>
            <person name="Alexander A."/>
            <person name="An P."/>
            <person name="Anderson E."/>
            <person name="Anderson S."/>
            <person name="Arachi H."/>
            <person name="Azer M."/>
            <person name="Bachantsang P."/>
            <person name="Barry A."/>
            <person name="Bayul T."/>
            <person name="Berlin A."/>
            <person name="Bessette D."/>
            <person name="Bloom T."/>
            <person name="Blye J."/>
            <person name="Boguslavskiy L."/>
            <person name="Bonnet C."/>
            <person name="Boukhgalter B."/>
            <person name="Bourzgui I."/>
            <person name="Brown A."/>
            <person name="Cahill P."/>
            <person name="Channer S."/>
            <person name="Cheshatsang Y."/>
            <person name="Chuda L."/>
            <person name="Citroen M."/>
            <person name="Collymore A."/>
            <person name="Cooke P."/>
            <person name="Costello M."/>
            <person name="D'Aco K."/>
            <person name="Daza R."/>
            <person name="De Haan G."/>
            <person name="DeGray S."/>
            <person name="DeMaso C."/>
            <person name="Dhargay N."/>
            <person name="Dooley K."/>
            <person name="Dooley E."/>
            <person name="Doricent M."/>
            <person name="Dorje P."/>
            <person name="Dorjee K."/>
            <person name="Dupes A."/>
            <person name="Elong R."/>
            <person name="Falk J."/>
            <person name="Farina A."/>
            <person name="Faro S."/>
            <person name="Ferguson D."/>
            <person name="Fisher S."/>
            <person name="Foley C.D."/>
            <person name="Franke A."/>
            <person name="Friedrich D."/>
            <person name="Gadbois L."/>
            <person name="Gearin G."/>
            <person name="Gearin C.R."/>
            <person name="Giannoukos G."/>
            <person name="Goode T."/>
            <person name="Graham J."/>
            <person name="Grandbois E."/>
            <person name="Grewal S."/>
            <person name="Gyaltsen K."/>
            <person name="Hafez N."/>
            <person name="Hagos B."/>
            <person name="Hall J."/>
            <person name="Henson C."/>
            <person name="Hollinger A."/>
            <person name="Honan T."/>
            <person name="Huard M.D."/>
            <person name="Hughes L."/>
            <person name="Hurhula B."/>
            <person name="Husby M.E."/>
            <person name="Kamat A."/>
            <person name="Kanga B."/>
            <person name="Kashin S."/>
            <person name="Khazanovich D."/>
            <person name="Kisner P."/>
            <person name="Lance K."/>
            <person name="Lara M."/>
            <person name="Lee W."/>
            <person name="Lennon N."/>
            <person name="Letendre F."/>
            <person name="LeVine R."/>
            <person name="Lipovsky A."/>
            <person name="Liu X."/>
            <person name="Liu J."/>
            <person name="Liu S."/>
            <person name="Lokyitsang T."/>
            <person name="Lokyitsang Y."/>
            <person name="Lubonja R."/>
            <person name="Lui A."/>
            <person name="MacDonald P."/>
            <person name="Magnisalis V."/>
            <person name="Maru K."/>
            <person name="Matthews C."/>
            <person name="McCusker W."/>
            <person name="McDonough S."/>
            <person name="Mehta T."/>
            <person name="Meldrim J."/>
            <person name="Meneus L."/>
            <person name="Mihai O."/>
            <person name="Mihalev A."/>
            <person name="Mihova T."/>
            <person name="Mittelman R."/>
            <person name="Mlenga V."/>
            <person name="Montmayeur A."/>
            <person name="Mulrain L."/>
            <person name="Navidi A."/>
            <person name="Naylor J."/>
            <person name="Negash T."/>
            <person name="Nguyen T."/>
            <person name="Nguyen N."/>
            <person name="Nicol R."/>
            <person name="Norbu C."/>
            <person name="Norbu N."/>
            <person name="Novod N."/>
            <person name="O'Neill B."/>
            <person name="Osman S."/>
            <person name="Markiewicz E."/>
            <person name="Oyono O.L."/>
            <person name="Patti C."/>
            <person name="Phunkhang P."/>
            <person name="Pierre F."/>
            <person name="Priest M."/>
            <person name="Raghuraman S."/>
            <person name="Rege F."/>
            <person name="Reyes R."/>
            <person name="Rise C."/>
            <person name="Rogov P."/>
            <person name="Ross K."/>
            <person name="Ryan E."/>
            <person name="Settipalli S."/>
            <person name="Shea T."/>
            <person name="Sherpa N."/>
            <person name="Shi L."/>
            <person name="Shih D."/>
            <person name="Sparrow T."/>
            <person name="Spaulding J."/>
            <person name="Stalker J."/>
            <person name="Stange-Thomann N."/>
            <person name="Stavropoulos S."/>
            <person name="Stone C."/>
            <person name="Strader C."/>
            <person name="Tesfaye S."/>
            <person name="Thomson T."/>
            <person name="Thoulutsang Y."/>
            <person name="Thoulutsang D."/>
            <person name="Topham K."/>
            <person name="Topping I."/>
            <person name="Tsamla T."/>
            <person name="Vassiliev H."/>
            <person name="Vo A."/>
            <person name="Wangchuk T."/>
            <person name="Wangdi T."/>
            <person name="Weiand M."/>
            <person name="Wilkinson J."/>
            <person name="Wilson A."/>
            <person name="Yadav S."/>
            <person name="Young G."/>
            <person name="Yu Q."/>
            <person name="Zembek L."/>
            <person name="Zhong D."/>
            <person name="Zimmer A."/>
            <person name="Zwirko Z."/>
            <person name="Jaffe D.B."/>
            <person name="Alvarez P."/>
            <person name="Brockman W."/>
            <person name="Butler J."/>
            <person name="Chin C."/>
            <person name="Gnerre S."/>
            <person name="Grabherr M."/>
            <person name="Kleber M."/>
            <person name="Mauceli E."/>
            <person name="MacCallum I."/>
        </authorList>
    </citation>
    <scope>NUCLEOTIDE SEQUENCE [LARGE SCALE GENOMIC DNA]</scope>
    <source>
        <strain evidence="16">Tucson 14024-0371.13</strain>
    </source>
</reference>
<feature type="compositionally biased region" description="Basic and acidic residues" evidence="12">
    <location>
        <begin position="143"/>
        <end position="153"/>
    </location>
</feature>
<dbReference type="InterPro" id="IPR036236">
    <property type="entry name" value="Znf_C2H2_sf"/>
</dbReference>
<keyword evidence="8" id="KW-0804">Transcription</keyword>
<feature type="domain" description="C2H2-type" evidence="13">
    <location>
        <begin position="286"/>
        <end position="315"/>
    </location>
</feature>
<dbReference type="FunFam" id="3.30.160.60:FF:000322">
    <property type="entry name" value="GDNF-inducible zinc finger protein 1"/>
    <property type="match status" value="1"/>
</dbReference>
<feature type="binding site" evidence="11">
    <location>
        <position position="6"/>
    </location>
    <ligand>
        <name>Zn(2+)</name>
        <dbReference type="ChEBI" id="CHEBI:29105"/>
    </ligand>
</feature>
<dbReference type="Proteomes" id="UP000007801">
    <property type="component" value="Unassembled WGS sequence"/>
</dbReference>
<evidence type="ECO:0000256" key="11">
    <source>
        <dbReference type="PROSITE-ProRule" id="PRU01263"/>
    </source>
</evidence>
<evidence type="ECO:0000256" key="4">
    <source>
        <dbReference type="ARBA" id="ARBA00022771"/>
    </source>
</evidence>
<evidence type="ECO:0008006" key="17">
    <source>
        <dbReference type="Google" id="ProtNLM"/>
    </source>
</evidence>
<evidence type="ECO:0000256" key="12">
    <source>
        <dbReference type="SAM" id="MobiDB-lite"/>
    </source>
</evidence>
<feature type="compositionally biased region" description="Basic and acidic residues" evidence="12">
    <location>
        <begin position="91"/>
        <end position="107"/>
    </location>
</feature>
<dbReference type="PhylomeDB" id="B3LXH0"/>
<evidence type="ECO:0000313" key="16">
    <source>
        <dbReference type="Proteomes" id="UP000007801"/>
    </source>
</evidence>
<dbReference type="EMBL" id="CH902617">
    <property type="protein sequence ID" value="EDV42814.1"/>
    <property type="molecule type" value="Genomic_DNA"/>
</dbReference>
<feature type="region of interest" description="Disordered" evidence="12">
    <location>
        <begin position="81"/>
        <end position="107"/>
    </location>
</feature>
<dbReference type="PANTHER" id="PTHR24394:SF29">
    <property type="entry name" value="MYONEURIN"/>
    <property type="match status" value="1"/>
</dbReference>
<protein>
    <recommendedName>
        <fullName evidence="17">Transcription factor Ouib</fullName>
    </recommendedName>
</protein>
<dbReference type="InParanoid" id="B3LXH0"/>
<dbReference type="Pfam" id="PF12874">
    <property type="entry name" value="zf-met"/>
    <property type="match status" value="1"/>
</dbReference>
<evidence type="ECO:0000256" key="3">
    <source>
        <dbReference type="ARBA" id="ARBA00022737"/>
    </source>
</evidence>
<feature type="binding site" evidence="11">
    <location>
        <position position="55"/>
    </location>
    <ligand>
        <name>Zn(2+)</name>
        <dbReference type="ChEBI" id="CHEBI:29105"/>
    </ligand>
</feature>
<dbReference type="Pfam" id="PF00096">
    <property type="entry name" value="zf-C2H2"/>
    <property type="match status" value="2"/>
</dbReference>
<gene>
    <name evidence="15" type="primary">Dana\GF18185</name>
    <name evidence="15" type="synonym">dana_GLEANR_19444</name>
    <name evidence="15" type="ORF">GF18185</name>
</gene>
<dbReference type="AlphaFoldDB" id="B3LXH0"/>
<dbReference type="GO" id="GO:0005634">
    <property type="term" value="C:nucleus"/>
    <property type="evidence" value="ECO:0007669"/>
    <property type="project" value="UniProtKB-SubCell"/>
</dbReference>
<keyword evidence="5 11" id="KW-0862">Zinc</keyword>
<dbReference type="InterPro" id="IPR012934">
    <property type="entry name" value="Znf_AD"/>
</dbReference>
<accession>B3LXH0</accession>
<keyword evidence="6" id="KW-0805">Transcription regulation</keyword>
<dbReference type="OrthoDB" id="427030at2759"/>
<dbReference type="GO" id="GO:0000981">
    <property type="term" value="F:DNA-binding transcription factor activity, RNA polymerase II-specific"/>
    <property type="evidence" value="ECO:0007669"/>
    <property type="project" value="TreeGrafter"/>
</dbReference>
<dbReference type="PROSITE" id="PS50157">
    <property type="entry name" value="ZINC_FINGER_C2H2_2"/>
    <property type="match status" value="5"/>
</dbReference>
<name>B3LXH0_DROAN</name>
<evidence type="ECO:0000256" key="8">
    <source>
        <dbReference type="ARBA" id="ARBA00023163"/>
    </source>
</evidence>
<dbReference type="eggNOG" id="KOG1721">
    <property type="taxonomic scope" value="Eukaryota"/>
</dbReference>
<evidence type="ECO:0000256" key="9">
    <source>
        <dbReference type="ARBA" id="ARBA00023242"/>
    </source>
</evidence>
<feature type="domain" description="C2H2-type" evidence="13">
    <location>
        <begin position="174"/>
        <end position="201"/>
    </location>
</feature>
<evidence type="ECO:0000313" key="15">
    <source>
        <dbReference type="EMBL" id="EDV42814.1"/>
    </source>
</evidence>
<dbReference type="Gene3D" id="3.30.160.60">
    <property type="entry name" value="Classic Zinc Finger"/>
    <property type="match status" value="5"/>
</dbReference>
<dbReference type="SMR" id="B3LXH0"/>
<dbReference type="FunFam" id="3.30.160.60:FF:002343">
    <property type="entry name" value="Zinc finger protein 33A"/>
    <property type="match status" value="1"/>
</dbReference>
<dbReference type="PROSITE" id="PS51915">
    <property type="entry name" value="ZAD"/>
    <property type="match status" value="1"/>
</dbReference>
<evidence type="ECO:0000256" key="10">
    <source>
        <dbReference type="PROSITE-ProRule" id="PRU00042"/>
    </source>
</evidence>
<feature type="domain" description="C2H2-type" evidence="13">
    <location>
        <begin position="258"/>
        <end position="285"/>
    </location>
</feature>
<keyword evidence="3" id="KW-0677">Repeat</keyword>
<keyword evidence="9" id="KW-0539">Nucleus</keyword>
<feature type="binding site" evidence="11">
    <location>
        <position position="52"/>
    </location>
    <ligand>
        <name>Zn(2+)</name>
        <dbReference type="ChEBI" id="CHEBI:29105"/>
    </ligand>
</feature>
<dbReference type="STRING" id="7217.B3LXH0"/>
<dbReference type="GO" id="GO:0003677">
    <property type="term" value="F:DNA binding"/>
    <property type="evidence" value="ECO:0007669"/>
    <property type="project" value="UniProtKB-KW"/>
</dbReference>
<keyword evidence="16" id="KW-1185">Reference proteome</keyword>
<dbReference type="SMART" id="SM00355">
    <property type="entry name" value="ZnF_C2H2"/>
    <property type="match status" value="5"/>
</dbReference>
<evidence type="ECO:0000259" key="13">
    <source>
        <dbReference type="PROSITE" id="PS50157"/>
    </source>
</evidence>
<evidence type="ECO:0000256" key="2">
    <source>
        <dbReference type="ARBA" id="ARBA00022723"/>
    </source>
</evidence>
<evidence type="ECO:0000256" key="7">
    <source>
        <dbReference type="ARBA" id="ARBA00023125"/>
    </source>
</evidence>
<evidence type="ECO:0000259" key="14">
    <source>
        <dbReference type="PROSITE" id="PS51915"/>
    </source>
</evidence>
<keyword evidence="7" id="KW-0238">DNA-binding</keyword>
<dbReference type="KEGG" id="dan:6500963"/>
<feature type="domain" description="C2H2-type" evidence="13">
    <location>
        <begin position="230"/>
        <end position="257"/>
    </location>
</feature>
<dbReference type="SMART" id="SM00868">
    <property type="entry name" value="zf-AD"/>
    <property type="match status" value="1"/>
</dbReference>
<dbReference type="InterPro" id="IPR013087">
    <property type="entry name" value="Znf_C2H2_type"/>
</dbReference>
<dbReference type="GO" id="GO:0008270">
    <property type="term" value="F:zinc ion binding"/>
    <property type="evidence" value="ECO:0007669"/>
    <property type="project" value="UniProtKB-UniRule"/>
</dbReference>
<feature type="domain" description="C2H2-type" evidence="13">
    <location>
        <begin position="202"/>
        <end position="229"/>
    </location>
</feature>
<organism evidence="15 16">
    <name type="scientific">Drosophila ananassae</name>
    <name type="common">Fruit fly</name>
    <dbReference type="NCBI Taxonomy" id="7217"/>
    <lineage>
        <taxon>Eukaryota</taxon>
        <taxon>Metazoa</taxon>
        <taxon>Ecdysozoa</taxon>
        <taxon>Arthropoda</taxon>
        <taxon>Hexapoda</taxon>
        <taxon>Insecta</taxon>
        <taxon>Pterygota</taxon>
        <taxon>Neoptera</taxon>
        <taxon>Endopterygota</taxon>
        <taxon>Diptera</taxon>
        <taxon>Brachycera</taxon>
        <taxon>Muscomorpha</taxon>
        <taxon>Ephydroidea</taxon>
        <taxon>Drosophilidae</taxon>
        <taxon>Drosophila</taxon>
        <taxon>Sophophora</taxon>
    </lineage>
</organism>
<dbReference type="PANTHER" id="PTHR24394">
    <property type="entry name" value="ZINC FINGER PROTEIN"/>
    <property type="match status" value="1"/>
</dbReference>
<proteinExistence type="predicted"/>